<sequence>MVAEPIKPVMCAKMIPCADLLGLQMRADGFGLSQIVLEQNAPAPTFVAGKANTGHKHGDGDVENNVHAFKYGGDVVSRQVEGL</sequence>
<evidence type="ECO:0000313" key="2">
    <source>
        <dbReference type="Proteomes" id="UP000244898"/>
    </source>
</evidence>
<keyword evidence="2" id="KW-1185">Reference proteome</keyword>
<reference evidence="2" key="1">
    <citation type="submission" date="2018-03" db="EMBL/GenBank/DDBJ databases">
        <authorList>
            <person name="Rodrigo-Torres L."/>
            <person name="Arahal R. D."/>
            <person name="Lucena T."/>
        </authorList>
    </citation>
    <scope>NUCLEOTIDE SEQUENCE [LARGE SCALE GENOMIC DNA]</scope>
    <source>
        <strain evidence="2">CECT 7615</strain>
    </source>
</reference>
<proteinExistence type="predicted"/>
<name>A0A2R8CB47_9RHOB</name>
<dbReference type="Proteomes" id="UP000244898">
    <property type="component" value="Unassembled WGS sequence"/>
</dbReference>
<dbReference type="EMBL" id="ONZG01000007">
    <property type="protein sequence ID" value="SPJ29578.1"/>
    <property type="molecule type" value="Genomic_DNA"/>
</dbReference>
<dbReference type="AlphaFoldDB" id="A0A2R8CB47"/>
<gene>
    <name evidence="1" type="ORF">TRM7615_03098</name>
</gene>
<evidence type="ECO:0000313" key="1">
    <source>
        <dbReference type="EMBL" id="SPJ29578.1"/>
    </source>
</evidence>
<accession>A0A2R8CB47</accession>
<protein>
    <submittedName>
        <fullName evidence="1">Uncharacterized protein</fullName>
    </submittedName>
</protein>
<organism evidence="1 2">
    <name type="scientific">Falsiruegeria mediterranea M17</name>
    <dbReference type="NCBI Taxonomy" id="1200281"/>
    <lineage>
        <taxon>Bacteria</taxon>
        <taxon>Pseudomonadati</taxon>
        <taxon>Pseudomonadota</taxon>
        <taxon>Alphaproteobacteria</taxon>
        <taxon>Rhodobacterales</taxon>
        <taxon>Roseobacteraceae</taxon>
        <taxon>Falsiruegeria</taxon>
    </lineage>
</organism>